<protein>
    <submittedName>
        <fullName evidence="2">Uncharacterized protein</fullName>
    </submittedName>
</protein>
<gene>
    <name evidence="2" type="ORF">FQA47_024470</name>
</gene>
<accession>A0A834FK23</accession>
<dbReference type="EMBL" id="WKFB01000104">
    <property type="protein sequence ID" value="KAF6735538.1"/>
    <property type="molecule type" value="Genomic_DNA"/>
</dbReference>
<sequence length="141" mass="15617">MLNAPEHKRYNLLSEPRDQEPTEARLQQSEGKEISGFGRPLCCRPTSDPSDLPHFQPSETSCSGVLWRSTAYILDTAAGCGARVPSKHNNVSDTSEEPNQKALKTEVLEQIDVDPVPLTYTRYTSRFPSNRVTRVGGSGQQ</sequence>
<feature type="compositionally biased region" description="Basic and acidic residues" evidence="1">
    <location>
        <begin position="1"/>
        <end position="23"/>
    </location>
</feature>
<evidence type="ECO:0000256" key="1">
    <source>
        <dbReference type="SAM" id="MobiDB-lite"/>
    </source>
</evidence>
<reference evidence="2" key="1">
    <citation type="journal article" name="BMC Genomics">
        <title>Long-read sequencing and de novo genome assembly of marine medaka (Oryzias melastigma).</title>
        <authorList>
            <person name="Liang P."/>
            <person name="Saqib H.S.A."/>
            <person name="Ni X."/>
            <person name="Shen Y."/>
        </authorList>
    </citation>
    <scope>NUCLEOTIDE SEQUENCE</scope>
    <source>
        <strain evidence="2">Bigg-433</strain>
    </source>
</reference>
<organism evidence="2 3">
    <name type="scientific">Oryzias melastigma</name>
    <name type="common">Marine medaka</name>
    <dbReference type="NCBI Taxonomy" id="30732"/>
    <lineage>
        <taxon>Eukaryota</taxon>
        <taxon>Metazoa</taxon>
        <taxon>Chordata</taxon>
        <taxon>Craniata</taxon>
        <taxon>Vertebrata</taxon>
        <taxon>Euteleostomi</taxon>
        <taxon>Actinopterygii</taxon>
        <taxon>Neopterygii</taxon>
        <taxon>Teleostei</taxon>
        <taxon>Neoteleostei</taxon>
        <taxon>Acanthomorphata</taxon>
        <taxon>Ovalentaria</taxon>
        <taxon>Atherinomorphae</taxon>
        <taxon>Beloniformes</taxon>
        <taxon>Adrianichthyidae</taxon>
        <taxon>Oryziinae</taxon>
        <taxon>Oryzias</taxon>
    </lineage>
</organism>
<name>A0A834FK23_ORYME</name>
<evidence type="ECO:0000313" key="2">
    <source>
        <dbReference type="EMBL" id="KAF6735538.1"/>
    </source>
</evidence>
<proteinExistence type="predicted"/>
<dbReference type="AlphaFoldDB" id="A0A834FK23"/>
<comment type="caution">
    <text evidence="2">The sequence shown here is derived from an EMBL/GenBank/DDBJ whole genome shotgun (WGS) entry which is preliminary data.</text>
</comment>
<feature type="region of interest" description="Disordered" evidence="1">
    <location>
        <begin position="83"/>
        <end position="105"/>
    </location>
</feature>
<feature type="region of interest" description="Disordered" evidence="1">
    <location>
        <begin position="1"/>
        <end position="59"/>
    </location>
</feature>
<dbReference type="Proteomes" id="UP000646548">
    <property type="component" value="Unassembled WGS sequence"/>
</dbReference>
<evidence type="ECO:0000313" key="3">
    <source>
        <dbReference type="Proteomes" id="UP000646548"/>
    </source>
</evidence>